<evidence type="ECO:0000256" key="6">
    <source>
        <dbReference type="SAM" id="SignalP"/>
    </source>
</evidence>
<dbReference type="PANTHER" id="PTHR11630">
    <property type="entry name" value="DNA REPLICATION LICENSING FACTOR MCM FAMILY MEMBER"/>
    <property type="match status" value="1"/>
</dbReference>
<dbReference type="InterPro" id="IPR041562">
    <property type="entry name" value="MCM_lid"/>
</dbReference>
<dbReference type="GO" id="GO:0016787">
    <property type="term" value="F:hydrolase activity"/>
    <property type="evidence" value="ECO:0007669"/>
    <property type="project" value="UniProtKB-KW"/>
</dbReference>
<sequence>YGLYIVKLALLLVMIGGTGKQSNDGLKVRGEMHLLLVGDPGTAKSQFLKYAAKLSPRSVLTTGVGTTSAGLTVAAVRDGGSGGEWMLEAGALVLADRGVCCIDEFSSIRENEKTAVHEVMEQQTISGAKAGMIINLNARCTIIAATNAKGKYDVNQSLSVNVGLASPLLSRFDLVLILSDNNDRDWDAKVADFILGLTTQKSKPEPLSLFSNSILEPQSLFGFSQLQSYIQHVKSRFNPTSTRESELILTTYYQFQRQKEFRSAARTTIRLLESLIRLSQAHARLMFRDKITKVDAVMAVYLMEFSNNNADALHINFPDNPDKFYRDTEKDILQKLGLTDQV</sequence>
<dbReference type="InterPro" id="IPR031327">
    <property type="entry name" value="MCM"/>
</dbReference>
<dbReference type="GO" id="GO:0006260">
    <property type="term" value="P:DNA replication"/>
    <property type="evidence" value="ECO:0007669"/>
    <property type="project" value="InterPro"/>
</dbReference>
<dbReference type="InterPro" id="IPR001208">
    <property type="entry name" value="MCM_dom"/>
</dbReference>
<evidence type="ECO:0000256" key="1">
    <source>
        <dbReference type="ARBA" id="ARBA00012551"/>
    </source>
</evidence>
<feature type="signal peptide" evidence="6">
    <location>
        <begin position="1"/>
        <end position="20"/>
    </location>
</feature>
<evidence type="ECO:0000256" key="5">
    <source>
        <dbReference type="RuleBase" id="RU004070"/>
    </source>
</evidence>
<comment type="caution">
    <text evidence="8">The sequence shown here is derived from an EMBL/GenBank/DDBJ whole genome shotgun (WGS) entry which is preliminary data.</text>
</comment>
<dbReference type="InterPro" id="IPR018525">
    <property type="entry name" value="MCM_CS"/>
</dbReference>
<dbReference type="GO" id="GO:0017116">
    <property type="term" value="F:single-stranded DNA helicase activity"/>
    <property type="evidence" value="ECO:0007669"/>
    <property type="project" value="TreeGrafter"/>
</dbReference>
<dbReference type="Pfam" id="PF17855">
    <property type="entry name" value="MCM_lid"/>
    <property type="match status" value="1"/>
</dbReference>
<dbReference type="GO" id="GO:0005634">
    <property type="term" value="C:nucleus"/>
    <property type="evidence" value="ECO:0007669"/>
    <property type="project" value="UniProtKB-SubCell"/>
</dbReference>
<evidence type="ECO:0000313" key="8">
    <source>
        <dbReference type="EMBL" id="OMH80255.1"/>
    </source>
</evidence>
<keyword evidence="4 5" id="KW-0238">DNA-binding</keyword>
<dbReference type="Gene3D" id="3.40.50.300">
    <property type="entry name" value="P-loop containing nucleotide triphosphate hydrolases"/>
    <property type="match status" value="1"/>
</dbReference>
<protein>
    <recommendedName>
        <fullName evidence="1">DNA helicase</fullName>
        <ecNumber evidence="1">3.6.4.12</ecNumber>
    </recommendedName>
</protein>
<keyword evidence="8" id="KW-0378">Hydrolase</keyword>
<dbReference type="Pfam" id="PF00493">
    <property type="entry name" value="MCM"/>
    <property type="match status" value="1"/>
</dbReference>
<dbReference type="InterPro" id="IPR003593">
    <property type="entry name" value="AAA+_ATPase"/>
</dbReference>
<dbReference type="GO" id="GO:0000724">
    <property type="term" value="P:double-strand break repair via homologous recombination"/>
    <property type="evidence" value="ECO:0007669"/>
    <property type="project" value="TreeGrafter"/>
</dbReference>
<reference evidence="9" key="1">
    <citation type="submission" date="2017-01" db="EMBL/GenBank/DDBJ databases">
        <authorList>
            <person name="Wang Y."/>
            <person name="White M."/>
            <person name="Kvist S."/>
            <person name="Moncalvo J.-M."/>
        </authorList>
    </citation>
    <scope>NUCLEOTIDE SEQUENCE [LARGE SCALE GENOMIC DNA]</scope>
    <source>
        <strain evidence="9">COL-18-3</strain>
    </source>
</reference>
<accession>A0A1R1PGX5</accession>
<keyword evidence="8" id="KW-0347">Helicase</keyword>
<dbReference type="PROSITE" id="PS00847">
    <property type="entry name" value="MCM_1"/>
    <property type="match status" value="1"/>
</dbReference>
<keyword evidence="6" id="KW-0732">Signal</keyword>
<dbReference type="Proteomes" id="UP000188320">
    <property type="component" value="Unassembled WGS sequence"/>
</dbReference>
<dbReference type="SMART" id="SM00350">
    <property type="entry name" value="MCM"/>
    <property type="match status" value="1"/>
</dbReference>
<dbReference type="OrthoDB" id="6274823at2759"/>
<dbReference type="AlphaFoldDB" id="A0A1R1PGX5"/>
<organism evidence="8 9">
    <name type="scientific">Zancudomyces culisetae</name>
    <name type="common">Gut fungus</name>
    <name type="synonym">Smittium culisetae</name>
    <dbReference type="NCBI Taxonomy" id="1213189"/>
    <lineage>
        <taxon>Eukaryota</taxon>
        <taxon>Fungi</taxon>
        <taxon>Fungi incertae sedis</taxon>
        <taxon>Zoopagomycota</taxon>
        <taxon>Kickxellomycotina</taxon>
        <taxon>Harpellomycetes</taxon>
        <taxon>Harpellales</taxon>
        <taxon>Legeriomycetaceae</taxon>
        <taxon>Zancudomyces</taxon>
    </lineage>
</organism>
<feature type="chain" id="PRO_5010290745" description="DNA helicase" evidence="6">
    <location>
        <begin position="21"/>
        <end position="342"/>
    </location>
</feature>
<gene>
    <name evidence="8" type="ORF">AX774_g6313</name>
</gene>
<keyword evidence="9" id="KW-1185">Reference proteome</keyword>
<dbReference type="PRINTS" id="PR01657">
    <property type="entry name" value="MCMFAMILY"/>
</dbReference>
<dbReference type="InterPro" id="IPR027417">
    <property type="entry name" value="P-loop_NTPase"/>
</dbReference>
<dbReference type="PANTHER" id="PTHR11630:SF48">
    <property type="entry name" value="DNA HELICASE MCM9"/>
    <property type="match status" value="1"/>
</dbReference>
<evidence type="ECO:0000313" key="9">
    <source>
        <dbReference type="Proteomes" id="UP000188320"/>
    </source>
</evidence>
<evidence type="ECO:0000256" key="2">
    <source>
        <dbReference type="ARBA" id="ARBA00022741"/>
    </source>
</evidence>
<dbReference type="SMART" id="SM00382">
    <property type="entry name" value="AAA"/>
    <property type="match status" value="1"/>
</dbReference>
<dbReference type="GO" id="GO:0005524">
    <property type="term" value="F:ATP binding"/>
    <property type="evidence" value="ECO:0007669"/>
    <property type="project" value="UniProtKB-KW"/>
</dbReference>
<dbReference type="GO" id="GO:0003697">
    <property type="term" value="F:single-stranded DNA binding"/>
    <property type="evidence" value="ECO:0007669"/>
    <property type="project" value="TreeGrafter"/>
</dbReference>
<evidence type="ECO:0000256" key="4">
    <source>
        <dbReference type="ARBA" id="ARBA00023125"/>
    </source>
</evidence>
<dbReference type="EMBL" id="LSSK01001249">
    <property type="protein sequence ID" value="OMH80255.1"/>
    <property type="molecule type" value="Genomic_DNA"/>
</dbReference>
<proteinExistence type="inferred from homology"/>
<feature type="non-terminal residue" evidence="8">
    <location>
        <position position="1"/>
    </location>
</feature>
<keyword evidence="3 5" id="KW-0067">ATP-binding</keyword>
<evidence type="ECO:0000259" key="7">
    <source>
        <dbReference type="PROSITE" id="PS50051"/>
    </source>
</evidence>
<evidence type="ECO:0000256" key="3">
    <source>
        <dbReference type="ARBA" id="ARBA00022840"/>
    </source>
</evidence>
<name>A0A1R1PGX5_ZANCU</name>
<keyword evidence="2 5" id="KW-0547">Nucleotide-binding</keyword>
<comment type="similarity">
    <text evidence="5">Belongs to the MCM family.</text>
</comment>
<dbReference type="GO" id="GO:0042555">
    <property type="term" value="C:MCM complex"/>
    <property type="evidence" value="ECO:0007669"/>
    <property type="project" value="TreeGrafter"/>
</dbReference>
<dbReference type="PROSITE" id="PS50051">
    <property type="entry name" value="MCM_2"/>
    <property type="match status" value="1"/>
</dbReference>
<feature type="domain" description="MCM C-terminal AAA(+) ATPase" evidence="7">
    <location>
        <begin position="1"/>
        <end position="194"/>
    </location>
</feature>
<dbReference type="EC" id="3.6.4.12" evidence="1"/>
<dbReference type="SUPFAM" id="SSF52540">
    <property type="entry name" value="P-loop containing nucleoside triphosphate hydrolases"/>
    <property type="match status" value="1"/>
</dbReference>